<feature type="compositionally biased region" description="Basic residues" evidence="1">
    <location>
        <begin position="552"/>
        <end position="567"/>
    </location>
</feature>
<dbReference type="VEuPathDB" id="CryptoDB:Vbra_2804"/>
<dbReference type="EMBL" id="CDMY01000275">
    <property type="protein sequence ID" value="CEL99012.1"/>
    <property type="molecule type" value="Genomic_DNA"/>
</dbReference>
<gene>
    <name evidence="4" type="ORF">Vbra_2804</name>
</gene>
<organism evidence="4 5">
    <name type="scientific">Vitrella brassicaformis (strain CCMP3155)</name>
    <dbReference type="NCBI Taxonomy" id="1169540"/>
    <lineage>
        <taxon>Eukaryota</taxon>
        <taxon>Sar</taxon>
        <taxon>Alveolata</taxon>
        <taxon>Colpodellida</taxon>
        <taxon>Vitrellaceae</taxon>
        <taxon>Vitrella</taxon>
    </lineage>
</organism>
<evidence type="ECO:0000256" key="2">
    <source>
        <dbReference type="SAM" id="SignalP"/>
    </source>
</evidence>
<dbReference type="AlphaFoldDB" id="A0A0G4ENT6"/>
<accession>A0A0G4ENT6</accession>
<dbReference type="FunCoup" id="A0A0G4ENT6">
    <property type="interactions" value="10"/>
</dbReference>
<dbReference type="GO" id="GO:0072344">
    <property type="term" value="P:rescue of stalled ribosome"/>
    <property type="evidence" value="ECO:0007669"/>
    <property type="project" value="TreeGrafter"/>
</dbReference>
<dbReference type="OrthoDB" id="436717at2759"/>
<dbReference type="Gene3D" id="2.30.310.10">
    <property type="entry name" value="ibrinogen binding protein from staphylococcus aureus domain"/>
    <property type="match status" value="1"/>
</dbReference>
<dbReference type="InParanoid" id="A0A0G4ENT6"/>
<dbReference type="InterPro" id="IPR008532">
    <property type="entry name" value="NFACT_RNA-bd"/>
</dbReference>
<feature type="signal peptide" evidence="2">
    <location>
        <begin position="1"/>
        <end position="25"/>
    </location>
</feature>
<dbReference type="GO" id="GO:1990112">
    <property type="term" value="C:RQC complex"/>
    <property type="evidence" value="ECO:0007669"/>
    <property type="project" value="TreeGrafter"/>
</dbReference>
<evidence type="ECO:0000313" key="5">
    <source>
        <dbReference type="Proteomes" id="UP000041254"/>
    </source>
</evidence>
<evidence type="ECO:0000259" key="3">
    <source>
        <dbReference type="Pfam" id="PF05670"/>
    </source>
</evidence>
<evidence type="ECO:0000256" key="1">
    <source>
        <dbReference type="SAM" id="MobiDB-lite"/>
    </source>
</evidence>
<evidence type="ECO:0000313" key="4">
    <source>
        <dbReference type="EMBL" id="CEL99012.1"/>
    </source>
</evidence>
<feature type="chain" id="PRO_5005188067" description="NFACT RNA-binding domain-containing protein" evidence="2">
    <location>
        <begin position="26"/>
        <end position="714"/>
    </location>
</feature>
<keyword evidence="2" id="KW-0732">Signal</keyword>
<dbReference type="Pfam" id="PF05670">
    <property type="entry name" value="NFACT-R_1"/>
    <property type="match status" value="1"/>
</dbReference>
<dbReference type="GO" id="GO:0000049">
    <property type="term" value="F:tRNA binding"/>
    <property type="evidence" value="ECO:0007669"/>
    <property type="project" value="TreeGrafter"/>
</dbReference>
<sequence>MNRCVLALVYPLVLLLFLFFRRHHASSRGASFIKTAPCIARERAPRLEEAPRAALQAPDTDVSSVSSALKALYQPKAKKQTVDFTTLLLSCRELNASLVPSSVSSAFQLDDSNLLLGLTTLSGTRWLHLCWDAKAARLALGENPPKKEILPFSFSHNIRLALKGLTLTAISLPQPFNRIVEMTFAPRLGRDPFFKLFVEVQGPRSNVILVSADTNSIAACAYQVGASRSVRPLQTGQLYQLPPAQSGRLPSLEETWDVFHRRLSVVPEMSLQKAFIDSYRGLSPALIIEMALVAGLDAQTPIKDIPEASLRSLYEGPWKRWLQLVLSDTENPASVQPALRIGGEGQRLSYAVLGLLPAIDADAADTSEPSWVKAKSMQELLRIYYGEHGSKRWDDLKTRCDRAVKSRLQKSEQRVQLFEKQLASADESEVERLRKRGDLLMAYQHEWAAGDSELICEDFETHESVSIPIPPDKTPLELAQAAYKRSGKLQRSIAAVMPQLDKARDDLQYLQSIETAIEDLAQYRRDSDIKLLQEIAEELGIYGSETNEARKKPAKGKQAKGARRGKGKAAAAGKVHKASMKGLLVIDCPREGTNDTPAVVIAGRNNRQNDRLTFDIARNSEMWLHAQGLPGSHCILRGPSSEADVQFAAHVAAYLSKGKNSVQVPVVYTLIRDVKRAPGGQLGLVTVRNEKVVWGRPEEGRQVVERAMREGADH</sequence>
<dbReference type="PANTHER" id="PTHR15239:SF6">
    <property type="entry name" value="RIBOSOME QUALITY CONTROL COMPLEX SUBUNIT NEMF"/>
    <property type="match status" value="1"/>
</dbReference>
<dbReference type="Pfam" id="PF05833">
    <property type="entry name" value="NFACT_N"/>
    <property type="match status" value="1"/>
</dbReference>
<dbReference type="STRING" id="1169540.A0A0G4ENT6"/>
<dbReference type="InterPro" id="IPR051608">
    <property type="entry name" value="RQC_Subunit_NEMF"/>
</dbReference>
<dbReference type="Proteomes" id="UP000041254">
    <property type="component" value="Unassembled WGS sequence"/>
</dbReference>
<reference evidence="4 5" key="1">
    <citation type="submission" date="2014-11" db="EMBL/GenBank/DDBJ databases">
        <authorList>
            <person name="Zhu J."/>
            <person name="Qi W."/>
            <person name="Song R."/>
        </authorList>
    </citation>
    <scope>NUCLEOTIDE SEQUENCE [LARGE SCALE GENOMIC DNA]</scope>
</reference>
<dbReference type="PANTHER" id="PTHR15239">
    <property type="entry name" value="NUCLEAR EXPORT MEDIATOR FACTOR NEMF"/>
    <property type="match status" value="1"/>
</dbReference>
<dbReference type="OMA" id="EILISPH"/>
<feature type="region of interest" description="Disordered" evidence="1">
    <location>
        <begin position="546"/>
        <end position="572"/>
    </location>
</feature>
<feature type="domain" description="NFACT RNA-binding" evidence="3">
    <location>
        <begin position="598"/>
        <end position="680"/>
    </location>
</feature>
<keyword evidence="5" id="KW-1185">Reference proteome</keyword>
<dbReference type="GO" id="GO:0043023">
    <property type="term" value="F:ribosomal large subunit binding"/>
    <property type="evidence" value="ECO:0007669"/>
    <property type="project" value="TreeGrafter"/>
</dbReference>
<protein>
    <recommendedName>
        <fullName evidence="3">NFACT RNA-binding domain-containing protein</fullName>
    </recommendedName>
</protein>
<name>A0A0G4ENT6_VITBC</name>
<proteinExistence type="predicted"/>